<evidence type="ECO:0000256" key="3">
    <source>
        <dbReference type="ARBA" id="ARBA00022801"/>
    </source>
</evidence>
<evidence type="ECO:0000256" key="1">
    <source>
        <dbReference type="ARBA" id="ARBA00022490"/>
    </source>
</evidence>
<evidence type="ECO:0000256" key="2">
    <source>
        <dbReference type="ARBA" id="ARBA00022722"/>
    </source>
</evidence>
<evidence type="ECO:0000259" key="7">
    <source>
        <dbReference type="Pfam" id="PF13742"/>
    </source>
</evidence>
<evidence type="ECO:0000256" key="5">
    <source>
        <dbReference type="NCBIfam" id="TIGR00237"/>
    </source>
</evidence>
<feature type="domain" description="Exonuclease VII large subunit C-terminal" evidence="6">
    <location>
        <begin position="130"/>
        <end position="211"/>
    </location>
</feature>
<dbReference type="Pfam" id="PF02601">
    <property type="entry name" value="Exonuc_VII_L"/>
    <property type="match status" value="1"/>
</dbReference>
<dbReference type="PANTHER" id="PTHR30008:SF0">
    <property type="entry name" value="EXODEOXYRIBONUCLEASE 7 LARGE SUBUNIT"/>
    <property type="match status" value="1"/>
</dbReference>
<dbReference type="CDD" id="cd04489">
    <property type="entry name" value="ExoVII_LU_OBF"/>
    <property type="match status" value="1"/>
</dbReference>
<dbReference type="EMBL" id="VGIY01000184">
    <property type="protein sequence ID" value="MBM3317763.1"/>
    <property type="molecule type" value="Genomic_DNA"/>
</dbReference>
<dbReference type="GO" id="GO:0008855">
    <property type="term" value="F:exodeoxyribonuclease VII activity"/>
    <property type="evidence" value="ECO:0007669"/>
    <property type="project" value="UniProtKB-UniRule"/>
</dbReference>
<evidence type="ECO:0000313" key="9">
    <source>
        <dbReference type="Proteomes" id="UP000748308"/>
    </source>
</evidence>
<dbReference type="Pfam" id="PF13742">
    <property type="entry name" value="tRNA_anti_2"/>
    <property type="match status" value="1"/>
</dbReference>
<name>A0A938BNY9_UNCEI</name>
<dbReference type="InterPro" id="IPR020579">
    <property type="entry name" value="Exonuc_VII_lsu_C"/>
</dbReference>
<feature type="non-terminal residue" evidence="8">
    <location>
        <position position="213"/>
    </location>
</feature>
<protein>
    <recommendedName>
        <fullName evidence="5">Exodeoxyribonuclease VII large subunit</fullName>
        <ecNumber evidence="5">3.1.11.6</ecNumber>
    </recommendedName>
</protein>
<dbReference type="AlphaFoldDB" id="A0A938BNY9"/>
<keyword evidence="4" id="KW-0269">Exonuclease</keyword>
<organism evidence="8 9">
    <name type="scientific">Eiseniibacteriota bacterium</name>
    <dbReference type="NCBI Taxonomy" id="2212470"/>
    <lineage>
        <taxon>Bacteria</taxon>
        <taxon>Candidatus Eiseniibacteriota</taxon>
    </lineage>
</organism>
<dbReference type="InterPro" id="IPR003753">
    <property type="entry name" value="Exonuc_VII_L"/>
</dbReference>
<feature type="domain" description="OB-fold nucleic acid binding" evidence="7">
    <location>
        <begin position="15"/>
        <end position="106"/>
    </location>
</feature>
<dbReference type="GO" id="GO:0006308">
    <property type="term" value="P:DNA catabolic process"/>
    <property type="evidence" value="ECO:0007669"/>
    <property type="project" value="UniProtKB-UniRule"/>
</dbReference>
<reference evidence="8" key="1">
    <citation type="submission" date="2019-03" db="EMBL/GenBank/DDBJ databases">
        <title>Lake Tanganyika Metagenome-Assembled Genomes (MAGs).</title>
        <authorList>
            <person name="Tran P."/>
        </authorList>
    </citation>
    <scope>NUCLEOTIDE SEQUENCE</scope>
    <source>
        <strain evidence="8">M_DeepCast_400m_m2_100</strain>
    </source>
</reference>
<dbReference type="EC" id="3.1.11.6" evidence="5"/>
<accession>A0A938BNY9</accession>
<dbReference type="GO" id="GO:0009318">
    <property type="term" value="C:exodeoxyribonuclease VII complex"/>
    <property type="evidence" value="ECO:0007669"/>
    <property type="project" value="UniProtKB-UniRule"/>
</dbReference>
<keyword evidence="3" id="KW-0378">Hydrolase</keyword>
<gene>
    <name evidence="8" type="ORF">FJY75_07905</name>
</gene>
<proteinExistence type="predicted"/>
<evidence type="ECO:0000259" key="6">
    <source>
        <dbReference type="Pfam" id="PF02601"/>
    </source>
</evidence>
<evidence type="ECO:0000256" key="4">
    <source>
        <dbReference type="ARBA" id="ARBA00022839"/>
    </source>
</evidence>
<dbReference type="Proteomes" id="UP000748308">
    <property type="component" value="Unassembled WGS sequence"/>
</dbReference>
<comment type="caution">
    <text evidence="8">The sequence shown here is derived from an EMBL/GenBank/DDBJ whole genome shotgun (WGS) entry which is preliminary data.</text>
</comment>
<keyword evidence="2" id="KW-0540">Nuclease</keyword>
<sequence>MPESVAGGPIQPRCTVSEATALIKECLEKGVGWLWVEGEISNFLAHRSGHLYFTLKDPGAQLRCVMFRGSAGRLRAALRDGLRCVVQGRVTVYERGGQYQLIAERLVPLGEGELQLAFQALKERLAAEGLFAAERKRPLPAYPETIGVVTSPTGAAIRDIERVLRRRWPPIRILLRPTLVQGPEAAPDIARAIAELNSRDDIDLLIVGRGGSL</sequence>
<dbReference type="NCBIfam" id="TIGR00237">
    <property type="entry name" value="xseA"/>
    <property type="match status" value="1"/>
</dbReference>
<keyword evidence="1" id="KW-0963">Cytoplasm</keyword>
<dbReference type="GO" id="GO:0003676">
    <property type="term" value="F:nucleic acid binding"/>
    <property type="evidence" value="ECO:0007669"/>
    <property type="project" value="InterPro"/>
</dbReference>
<evidence type="ECO:0000313" key="8">
    <source>
        <dbReference type="EMBL" id="MBM3317763.1"/>
    </source>
</evidence>
<dbReference type="InterPro" id="IPR025824">
    <property type="entry name" value="OB-fold_nuc-bd_dom"/>
</dbReference>
<dbReference type="PANTHER" id="PTHR30008">
    <property type="entry name" value="EXODEOXYRIBONUCLEASE 7 LARGE SUBUNIT"/>
    <property type="match status" value="1"/>
</dbReference>